<accession>A0A7S4HUJ9</accession>
<gene>
    <name evidence="2" type="ORF">CPOL0286_LOCUS6326</name>
</gene>
<feature type="transmembrane region" description="Helical" evidence="1">
    <location>
        <begin position="43"/>
        <end position="62"/>
    </location>
</feature>
<dbReference type="AlphaFoldDB" id="A0A7S4HUJ9"/>
<feature type="transmembrane region" description="Helical" evidence="1">
    <location>
        <begin position="135"/>
        <end position="155"/>
    </location>
</feature>
<keyword evidence="1" id="KW-1133">Transmembrane helix</keyword>
<evidence type="ECO:0000256" key="1">
    <source>
        <dbReference type="SAM" id="Phobius"/>
    </source>
</evidence>
<feature type="transmembrane region" description="Helical" evidence="1">
    <location>
        <begin position="12"/>
        <end position="31"/>
    </location>
</feature>
<name>A0A7S4HUJ9_9EUKA</name>
<proteinExistence type="predicted"/>
<keyword evidence="1" id="KW-0812">Transmembrane</keyword>
<keyword evidence="1" id="KW-0472">Membrane</keyword>
<reference evidence="2" key="1">
    <citation type="submission" date="2021-01" db="EMBL/GenBank/DDBJ databases">
        <authorList>
            <person name="Corre E."/>
            <person name="Pelletier E."/>
            <person name="Niang G."/>
            <person name="Scheremetjew M."/>
            <person name="Finn R."/>
            <person name="Kale V."/>
            <person name="Holt S."/>
            <person name="Cochrane G."/>
            <person name="Meng A."/>
            <person name="Brown T."/>
            <person name="Cohen L."/>
        </authorList>
    </citation>
    <scope>NUCLEOTIDE SEQUENCE</scope>
    <source>
        <strain evidence="2">UIO037</strain>
    </source>
</reference>
<organism evidence="2">
    <name type="scientific">Prymnesium polylepis</name>
    <dbReference type="NCBI Taxonomy" id="72548"/>
    <lineage>
        <taxon>Eukaryota</taxon>
        <taxon>Haptista</taxon>
        <taxon>Haptophyta</taxon>
        <taxon>Prymnesiophyceae</taxon>
        <taxon>Prymnesiales</taxon>
        <taxon>Prymnesiaceae</taxon>
        <taxon>Prymnesium</taxon>
    </lineage>
</organism>
<sequence length="166" mass="18482">MVDHNPEKLSALAVIVIWAAIATFGPFKFGSTDTVKMTKPLKYALGFLTFYFVTGALANTFTPPVWGSTNETWSPINMMFPTFFLTTSISFFFIVRAPAVPVWTLQTLLFMVLYNARNDIHYVTGIGCPDGPLSFVYVDAPIVFTVLSIVLWQYFAVLPKNGASLF</sequence>
<evidence type="ECO:0000313" key="2">
    <source>
        <dbReference type="EMBL" id="CAE2209809.1"/>
    </source>
</evidence>
<feature type="transmembrane region" description="Helical" evidence="1">
    <location>
        <begin position="82"/>
        <end position="114"/>
    </location>
</feature>
<dbReference type="EMBL" id="HBKO01013980">
    <property type="protein sequence ID" value="CAE2209809.1"/>
    <property type="molecule type" value="Transcribed_RNA"/>
</dbReference>
<protein>
    <submittedName>
        <fullName evidence="2">Uncharacterized protein</fullName>
    </submittedName>
</protein>